<dbReference type="PANTHER" id="PTHR12356:SF18">
    <property type="entry name" value="NUDC DOMAIN-CONTAINING PROTEIN 2"/>
    <property type="match status" value="1"/>
</dbReference>
<dbReference type="InterPro" id="IPR037898">
    <property type="entry name" value="NudC_fam"/>
</dbReference>
<gene>
    <name evidence="2" type="ORF">AFUS01_LOCUS17315</name>
</gene>
<sequence length="216" mass="25500">MGGCGPRDQDPFWKEATHVRLYVWDCVRLRFIMPIGRQRRIRRWWETWSKQWTGWEIYGSSATMSSTDSNFEEKLGVIISRHAWGRWWQTLEDVQIEVDLPEGTRAKQLKVDIRPSFIELRLQDKDVFKGPLFGIVHADESTWTIEQSNVLRIILPKANYSPTSIFIWKSLLKEEFPLDESNLQKTLQKLELERLKVENPAYDFSKFKQIIGGKVN</sequence>
<keyword evidence="3" id="KW-1185">Reference proteome</keyword>
<dbReference type="Pfam" id="PF04969">
    <property type="entry name" value="CS"/>
    <property type="match status" value="1"/>
</dbReference>
<dbReference type="GO" id="GO:0006457">
    <property type="term" value="P:protein folding"/>
    <property type="evidence" value="ECO:0007669"/>
    <property type="project" value="TreeGrafter"/>
</dbReference>
<dbReference type="EMBL" id="CAJVCH010165074">
    <property type="protein sequence ID" value="CAG7728545.1"/>
    <property type="molecule type" value="Genomic_DNA"/>
</dbReference>
<dbReference type="InterPro" id="IPR007052">
    <property type="entry name" value="CS_dom"/>
</dbReference>
<dbReference type="OrthoDB" id="515366at2759"/>
<evidence type="ECO:0000313" key="3">
    <source>
        <dbReference type="Proteomes" id="UP000708208"/>
    </source>
</evidence>
<dbReference type="PROSITE" id="PS51203">
    <property type="entry name" value="CS"/>
    <property type="match status" value="1"/>
</dbReference>
<protein>
    <recommendedName>
        <fullName evidence="1">CS domain-containing protein</fullName>
    </recommendedName>
</protein>
<evidence type="ECO:0000259" key="1">
    <source>
        <dbReference type="PROSITE" id="PS51203"/>
    </source>
</evidence>
<dbReference type="AlphaFoldDB" id="A0A8J2KMC6"/>
<dbReference type="PANTHER" id="PTHR12356">
    <property type="entry name" value="NUCLEAR MOVEMENT PROTEIN NUDC"/>
    <property type="match status" value="1"/>
</dbReference>
<organism evidence="2 3">
    <name type="scientific">Allacma fusca</name>
    <dbReference type="NCBI Taxonomy" id="39272"/>
    <lineage>
        <taxon>Eukaryota</taxon>
        <taxon>Metazoa</taxon>
        <taxon>Ecdysozoa</taxon>
        <taxon>Arthropoda</taxon>
        <taxon>Hexapoda</taxon>
        <taxon>Collembola</taxon>
        <taxon>Symphypleona</taxon>
        <taxon>Sminthuridae</taxon>
        <taxon>Allacma</taxon>
    </lineage>
</organism>
<proteinExistence type="predicted"/>
<reference evidence="2" key="1">
    <citation type="submission" date="2021-06" db="EMBL/GenBank/DDBJ databases">
        <authorList>
            <person name="Hodson N. C."/>
            <person name="Mongue J. A."/>
            <person name="Jaron S. K."/>
        </authorList>
    </citation>
    <scope>NUCLEOTIDE SEQUENCE</scope>
</reference>
<accession>A0A8J2KMC6</accession>
<dbReference type="GO" id="GO:0051082">
    <property type="term" value="F:unfolded protein binding"/>
    <property type="evidence" value="ECO:0007669"/>
    <property type="project" value="TreeGrafter"/>
</dbReference>
<feature type="domain" description="CS" evidence="1">
    <location>
        <begin position="80"/>
        <end position="172"/>
    </location>
</feature>
<evidence type="ECO:0000313" key="2">
    <source>
        <dbReference type="EMBL" id="CAG7728545.1"/>
    </source>
</evidence>
<comment type="caution">
    <text evidence="2">The sequence shown here is derived from an EMBL/GenBank/DDBJ whole genome shotgun (WGS) entry which is preliminary data.</text>
</comment>
<dbReference type="Proteomes" id="UP000708208">
    <property type="component" value="Unassembled WGS sequence"/>
</dbReference>
<dbReference type="GO" id="GO:0005737">
    <property type="term" value="C:cytoplasm"/>
    <property type="evidence" value="ECO:0007669"/>
    <property type="project" value="TreeGrafter"/>
</dbReference>
<name>A0A8J2KMC6_9HEXA</name>